<evidence type="ECO:0000259" key="1">
    <source>
        <dbReference type="PROSITE" id="PS51819"/>
    </source>
</evidence>
<dbReference type="SUPFAM" id="SSF54593">
    <property type="entry name" value="Glyoxalase/Bleomycin resistance protein/Dihydroxybiphenyl dioxygenase"/>
    <property type="match status" value="1"/>
</dbReference>
<name>A0ABZ2LI33_9BACT</name>
<reference evidence="2" key="1">
    <citation type="submission" date="2021-12" db="EMBL/GenBank/DDBJ databases">
        <title>Discovery of the Pendulisporaceae a myxobacterial family with distinct sporulation behavior and unique specialized metabolism.</title>
        <authorList>
            <person name="Garcia R."/>
            <person name="Popoff A."/>
            <person name="Bader C.D."/>
            <person name="Loehr J."/>
            <person name="Walesch S."/>
            <person name="Walt C."/>
            <person name="Boldt J."/>
            <person name="Bunk B."/>
            <person name="Haeckl F.J.F.P.J."/>
            <person name="Gunesch A.P."/>
            <person name="Birkelbach J."/>
            <person name="Nuebel U."/>
            <person name="Pietschmann T."/>
            <person name="Bach T."/>
            <person name="Mueller R."/>
        </authorList>
    </citation>
    <scope>NUCLEOTIDE SEQUENCE</scope>
    <source>
        <strain evidence="2">MSr11367</strain>
    </source>
</reference>
<dbReference type="Pfam" id="PF00903">
    <property type="entry name" value="Glyoxalase"/>
    <property type="match status" value="1"/>
</dbReference>
<evidence type="ECO:0000313" key="2">
    <source>
        <dbReference type="EMBL" id="WXB10613.1"/>
    </source>
</evidence>
<dbReference type="InterPro" id="IPR004360">
    <property type="entry name" value="Glyas_Fos-R_dOase_dom"/>
</dbReference>
<sequence length="137" mass="14828">MSTTTANGDIPKIFRVALEVSNIDEAARFYTELLGQAGKRHPGSRHYYDCGGVILSLLDVSAGGLPPTPGVKSLYLAVRNLDAIHARAQALGALAPYKVHGQPAADPVQRPWGERSFYVVDPWGNDLCFVEEGTLYT</sequence>
<accession>A0ABZ2LI33</accession>
<protein>
    <submittedName>
        <fullName evidence="2">VOC family protein</fullName>
    </submittedName>
</protein>
<keyword evidence="3" id="KW-1185">Reference proteome</keyword>
<dbReference type="Gene3D" id="3.10.180.10">
    <property type="entry name" value="2,3-Dihydroxybiphenyl 1,2-Dioxygenase, domain 1"/>
    <property type="match status" value="1"/>
</dbReference>
<feature type="domain" description="VOC" evidence="1">
    <location>
        <begin position="12"/>
        <end position="132"/>
    </location>
</feature>
<dbReference type="Proteomes" id="UP001374803">
    <property type="component" value="Chromosome"/>
</dbReference>
<dbReference type="InterPro" id="IPR029068">
    <property type="entry name" value="Glyas_Bleomycin-R_OHBP_Dase"/>
</dbReference>
<dbReference type="PROSITE" id="PS51819">
    <property type="entry name" value="VOC"/>
    <property type="match status" value="1"/>
</dbReference>
<dbReference type="EMBL" id="CP089983">
    <property type="protein sequence ID" value="WXB10613.1"/>
    <property type="molecule type" value="Genomic_DNA"/>
</dbReference>
<dbReference type="InterPro" id="IPR037523">
    <property type="entry name" value="VOC_core"/>
</dbReference>
<dbReference type="RefSeq" id="WP_394840288.1">
    <property type="nucleotide sequence ID" value="NZ_CP089929.1"/>
</dbReference>
<proteinExistence type="predicted"/>
<gene>
    <name evidence="2" type="ORF">LVJ94_25720</name>
</gene>
<organism evidence="2 3">
    <name type="scientific">Pendulispora rubella</name>
    <dbReference type="NCBI Taxonomy" id="2741070"/>
    <lineage>
        <taxon>Bacteria</taxon>
        <taxon>Pseudomonadati</taxon>
        <taxon>Myxococcota</taxon>
        <taxon>Myxococcia</taxon>
        <taxon>Myxococcales</taxon>
        <taxon>Sorangiineae</taxon>
        <taxon>Pendulisporaceae</taxon>
        <taxon>Pendulispora</taxon>
    </lineage>
</organism>
<dbReference type="CDD" id="cd06587">
    <property type="entry name" value="VOC"/>
    <property type="match status" value="1"/>
</dbReference>
<evidence type="ECO:0000313" key="3">
    <source>
        <dbReference type="Proteomes" id="UP001374803"/>
    </source>
</evidence>